<sequence>MSGRSLGRTVHFYDALQPDDVLGGLFLHPSVTQKNFLFMLEILIVAADPYSVSVRATGAILTPSEATLESGQYDIRSNIPGGTISITDELCIERLISSTASGRTEKFRNQVRERHGKCVITGTVKTMLYGNRWFGFEAAHVFPLCHEQLFVDSSFSRWITNREGEHDSGINSCQNGLLMQSNIHEEFDGFCFSINPDDNYQVISFGDDPFRLDGRGLDPVCLAAHSERGVRDELLRWHFRQAVLVNMRGC</sequence>
<evidence type="ECO:0000259" key="2">
    <source>
        <dbReference type="Pfam" id="PF25324"/>
    </source>
</evidence>
<evidence type="ECO:0000313" key="3">
    <source>
        <dbReference type="EMBL" id="ODQ70849.1"/>
    </source>
</evidence>
<dbReference type="Proteomes" id="UP000094385">
    <property type="component" value="Unassembled WGS sequence"/>
</dbReference>
<accession>A0A1E3PZG9</accession>
<evidence type="ECO:0000259" key="1">
    <source>
        <dbReference type="Pfam" id="PF13391"/>
    </source>
</evidence>
<name>A0A1E3PZG9_LIPST</name>
<dbReference type="AlphaFoldDB" id="A0A1E3PZG9"/>
<dbReference type="InterPro" id="IPR057203">
    <property type="entry name" value="DUF7881"/>
</dbReference>
<dbReference type="OrthoDB" id="2142759at2759"/>
<dbReference type="InterPro" id="IPR003615">
    <property type="entry name" value="HNH_nuc"/>
</dbReference>
<feature type="domain" description="DUF7881" evidence="2">
    <location>
        <begin position="7"/>
        <end position="78"/>
    </location>
</feature>
<dbReference type="EMBL" id="KV454299">
    <property type="protein sequence ID" value="ODQ70849.1"/>
    <property type="molecule type" value="Genomic_DNA"/>
</dbReference>
<dbReference type="STRING" id="675824.A0A1E3PZG9"/>
<keyword evidence="4" id="KW-1185">Reference proteome</keyword>
<dbReference type="Pfam" id="PF13391">
    <property type="entry name" value="HNH_2"/>
    <property type="match status" value="1"/>
</dbReference>
<gene>
    <name evidence="3" type="ORF">LIPSTDRAFT_74333</name>
</gene>
<feature type="domain" description="HNH nuclease" evidence="1">
    <location>
        <begin position="118"/>
        <end position="195"/>
    </location>
</feature>
<evidence type="ECO:0000313" key="4">
    <source>
        <dbReference type="Proteomes" id="UP000094385"/>
    </source>
</evidence>
<reference evidence="3 4" key="1">
    <citation type="journal article" date="2016" name="Proc. Natl. Acad. Sci. U.S.A.">
        <title>Comparative genomics of biotechnologically important yeasts.</title>
        <authorList>
            <person name="Riley R."/>
            <person name="Haridas S."/>
            <person name="Wolfe K.H."/>
            <person name="Lopes M.R."/>
            <person name="Hittinger C.T."/>
            <person name="Goeker M."/>
            <person name="Salamov A.A."/>
            <person name="Wisecaver J.H."/>
            <person name="Long T.M."/>
            <person name="Calvey C.H."/>
            <person name="Aerts A.L."/>
            <person name="Barry K.W."/>
            <person name="Choi C."/>
            <person name="Clum A."/>
            <person name="Coughlan A.Y."/>
            <person name="Deshpande S."/>
            <person name="Douglass A.P."/>
            <person name="Hanson S.J."/>
            <person name="Klenk H.-P."/>
            <person name="LaButti K.M."/>
            <person name="Lapidus A."/>
            <person name="Lindquist E.A."/>
            <person name="Lipzen A.M."/>
            <person name="Meier-Kolthoff J.P."/>
            <person name="Ohm R.A."/>
            <person name="Otillar R.P."/>
            <person name="Pangilinan J.L."/>
            <person name="Peng Y."/>
            <person name="Rokas A."/>
            <person name="Rosa C.A."/>
            <person name="Scheuner C."/>
            <person name="Sibirny A.A."/>
            <person name="Slot J.C."/>
            <person name="Stielow J.B."/>
            <person name="Sun H."/>
            <person name="Kurtzman C.P."/>
            <person name="Blackwell M."/>
            <person name="Grigoriev I.V."/>
            <person name="Jeffries T.W."/>
        </authorList>
    </citation>
    <scope>NUCLEOTIDE SEQUENCE [LARGE SCALE GENOMIC DNA]</scope>
    <source>
        <strain evidence="3 4">NRRL Y-11557</strain>
    </source>
</reference>
<dbReference type="Pfam" id="PF25324">
    <property type="entry name" value="DUF7881"/>
    <property type="match status" value="1"/>
</dbReference>
<organism evidence="3 4">
    <name type="scientific">Lipomyces starkeyi NRRL Y-11557</name>
    <dbReference type="NCBI Taxonomy" id="675824"/>
    <lineage>
        <taxon>Eukaryota</taxon>
        <taxon>Fungi</taxon>
        <taxon>Dikarya</taxon>
        <taxon>Ascomycota</taxon>
        <taxon>Saccharomycotina</taxon>
        <taxon>Lipomycetes</taxon>
        <taxon>Lipomycetales</taxon>
        <taxon>Lipomycetaceae</taxon>
        <taxon>Lipomyces</taxon>
    </lineage>
</organism>
<protein>
    <submittedName>
        <fullName evidence="3">Uncharacterized protein</fullName>
    </submittedName>
</protein>
<proteinExistence type="predicted"/>